<name>A0ABQ5DEH2_9ASTR</name>
<dbReference type="PANTHER" id="PTHR34676">
    <property type="entry name" value="DUF4219 DOMAIN-CONTAINING PROTEIN-RELATED"/>
    <property type="match status" value="1"/>
</dbReference>
<gene>
    <name evidence="1" type="ORF">Tco_0937521</name>
</gene>
<comment type="caution">
    <text evidence="1">The sequence shown here is derived from an EMBL/GenBank/DDBJ whole genome shotgun (WGS) entry which is preliminary data.</text>
</comment>
<evidence type="ECO:0000313" key="1">
    <source>
        <dbReference type="EMBL" id="GJT37656.1"/>
    </source>
</evidence>
<sequence length="231" mass="26230">MMRKKKLGKNYEGKMTLYNNLPCKEYERVFMCKTAKGICHTLIITHQGSSQVKDYKIDLLTQQYEKFLIFTEETIDSGFTRAKVTTIRKAKDLATLPLDELIGNIKVSEMVLEDDGALLKKRVIDSGVEIDLVMMLIDLEEVMVMEIEAPKAQDKSAVIIIIGKKVILLVSVQSLRKIRRLSVELGVIVKKAPEAQEVHAKSSISNNDLNINELQKGNEEHLMFKNDFTKT</sequence>
<proteinExistence type="predicted"/>
<dbReference type="Proteomes" id="UP001151760">
    <property type="component" value="Unassembled WGS sequence"/>
</dbReference>
<organism evidence="1 2">
    <name type="scientific">Tanacetum coccineum</name>
    <dbReference type="NCBI Taxonomy" id="301880"/>
    <lineage>
        <taxon>Eukaryota</taxon>
        <taxon>Viridiplantae</taxon>
        <taxon>Streptophyta</taxon>
        <taxon>Embryophyta</taxon>
        <taxon>Tracheophyta</taxon>
        <taxon>Spermatophyta</taxon>
        <taxon>Magnoliopsida</taxon>
        <taxon>eudicotyledons</taxon>
        <taxon>Gunneridae</taxon>
        <taxon>Pentapetalae</taxon>
        <taxon>asterids</taxon>
        <taxon>campanulids</taxon>
        <taxon>Asterales</taxon>
        <taxon>Asteraceae</taxon>
        <taxon>Asteroideae</taxon>
        <taxon>Anthemideae</taxon>
        <taxon>Anthemidinae</taxon>
        <taxon>Tanacetum</taxon>
    </lineage>
</organism>
<dbReference type="PANTHER" id="PTHR34676:SF8">
    <property type="entry name" value="TRANSMEMBRANE PROTEIN"/>
    <property type="match status" value="1"/>
</dbReference>
<accession>A0ABQ5DEH2</accession>
<dbReference type="EMBL" id="BQNB010015242">
    <property type="protein sequence ID" value="GJT37656.1"/>
    <property type="molecule type" value="Genomic_DNA"/>
</dbReference>
<protein>
    <submittedName>
        <fullName evidence="1">Uncharacterized protein</fullName>
    </submittedName>
</protein>
<keyword evidence="2" id="KW-1185">Reference proteome</keyword>
<evidence type="ECO:0000313" key="2">
    <source>
        <dbReference type="Proteomes" id="UP001151760"/>
    </source>
</evidence>
<reference evidence="1" key="1">
    <citation type="journal article" date="2022" name="Int. J. Mol. Sci.">
        <title>Draft Genome of Tanacetum Coccineum: Genomic Comparison of Closely Related Tanacetum-Family Plants.</title>
        <authorList>
            <person name="Yamashiro T."/>
            <person name="Shiraishi A."/>
            <person name="Nakayama K."/>
            <person name="Satake H."/>
        </authorList>
    </citation>
    <scope>NUCLEOTIDE SEQUENCE</scope>
</reference>
<reference evidence="1" key="2">
    <citation type="submission" date="2022-01" db="EMBL/GenBank/DDBJ databases">
        <authorList>
            <person name="Yamashiro T."/>
            <person name="Shiraishi A."/>
            <person name="Satake H."/>
            <person name="Nakayama K."/>
        </authorList>
    </citation>
    <scope>NUCLEOTIDE SEQUENCE</scope>
</reference>